<dbReference type="OrthoDB" id="9807047at2"/>
<feature type="transmembrane region" description="Helical" evidence="8">
    <location>
        <begin position="46"/>
        <end position="79"/>
    </location>
</feature>
<keyword evidence="4" id="KW-1003">Cell membrane</keyword>
<keyword evidence="7 8" id="KW-0472">Membrane</keyword>
<dbReference type="GO" id="GO:0055085">
    <property type="term" value="P:transmembrane transport"/>
    <property type="evidence" value="ECO:0007669"/>
    <property type="project" value="InterPro"/>
</dbReference>
<feature type="transmembrane region" description="Helical" evidence="8">
    <location>
        <begin position="234"/>
        <end position="259"/>
    </location>
</feature>
<evidence type="ECO:0000256" key="7">
    <source>
        <dbReference type="ARBA" id="ARBA00023136"/>
    </source>
</evidence>
<evidence type="ECO:0000256" key="8">
    <source>
        <dbReference type="RuleBase" id="RU363032"/>
    </source>
</evidence>
<evidence type="ECO:0000256" key="4">
    <source>
        <dbReference type="ARBA" id="ARBA00022475"/>
    </source>
</evidence>
<keyword evidence="3 8" id="KW-0813">Transport</keyword>
<dbReference type="EMBL" id="VNIP01000008">
    <property type="protein sequence ID" value="KAA1179961.1"/>
    <property type="molecule type" value="Genomic_DNA"/>
</dbReference>
<keyword evidence="6 8" id="KW-1133">Transmembrane helix</keyword>
<feature type="domain" description="ABC transmembrane type-1" evidence="9">
    <location>
        <begin position="106"/>
        <end position="311"/>
    </location>
</feature>
<dbReference type="PROSITE" id="PS50928">
    <property type="entry name" value="ABC_TM1"/>
    <property type="match status" value="1"/>
</dbReference>
<evidence type="ECO:0000259" key="9">
    <source>
        <dbReference type="PROSITE" id="PS50928"/>
    </source>
</evidence>
<protein>
    <submittedName>
        <fullName evidence="10">ABC transporter permease</fullName>
    </submittedName>
</protein>
<sequence>MSGASSSPPDRGRERFKMHLSPTQAKVVAMSGGDASPARRTAGSPAAVPVILGVPVIAWQAVFFAAPLVFLVVVTFWTVRSFKLQPAFSFDNWQKVLSSTPFQRALVYTAEVSALCAALTLVVALPVAYTIAYRLSRRLRDLAVAALVVPVFSSYLLRIYAWQIVLSPGGIVNSLTRLVFGIELPLLGGQFSLQIGLLTATLPVAVLILVLAFSGVDRALIEAAANLGCRRVRIIWHVLLPSIRNAVLLAASTAFLMSFGDYISPVFLTGSKPPTLSILIVDTVKSGSQWPRASVIGVSMLAILVVVLLALNWLGRERRGRKGAR</sequence>
<dbReference type="PANTHER" id="PTHR42929">
    <property type="entry name" value="INNER MEMBRANE ABC TRANSPORTER PERMEASE PROTEIN YDCU-RELATED-RELATED"/>
    <property type="match status" value="1"/>
</dbReference>
<dbReference type="AlphaFoldDB" id="A0A5B0W1N3"/>
<feature type="transmembrane region" description="Helical" evidence="8">
    <location>
        <begin position="293"/>
        <end position="315"/>
    </location>
</feature>
<evidence type="ECO:0000256" key="5">
    <source>
        <dbReference type="ARBA" id="ARBA00022692"/>
    </source>
</evidence>
<dbReference type="PANTHER" id="PTHR42929:SF1">
    <property type="entry name" value="INNER MEMBRANE ABC TRANSPORTER PERMEASE PROTEIN YDCU-RELATED"/>
    <property type="match status" value="1"/>
</dbReference>
<dbReference type="GO" id="GO:0005886">
    <property type="term" value="C:plasma membrane"/>
    <property type="evidence" value="ECO:0007669"/>
    <property type="project" value="UniProtKB-SubCell"/>
</dbReference>
<evidence type="ECO:0000256" key="1">
    <source>
        <dbReference type="ARBA" id="ARBA00004651"/>
    </source>
</evidence>
<dbReference type="Proteomes" id="UP000323608">
    <property type="component" value="Unassembled WGS sequence"/>
</dbReference>
<name>A0A5B0W1N3_RHITR</name>
<dbReference type="CDD" id="cd06261">
    <property type="entry name" value="TM_PBP2"/>
    <property type="match status" value="1"/>
</dbReference>
<accession>A0A5B0W1N3</accession>
<evidence type="ECO:0000256" key="2">
    <source>
        <dbReference type="ARBA" id="ARBA00007069"/>
    </source>
</evidence>
<dbReference type="Gene3D" id="1.10.3720.10">
    <property type="entry name" value="MetI-like"/>
    <property type="match status" value="1"/>
</dbReference>
<dbReference type="SUPFAM" id="SSF161098">
    <property type="entry name" value="MetI-like"/>
    <property type="match status" value="1"/>
</dbReference>
<reference evidence="10 11" key="1">
    <citation type="submission" date="2019-07" db="EMBL/GenBank/DDBJ databases">
        <title>The Draft Genome Sequence of Rhizobium tropici SARCC-755 Associated with Superior Nodulation on Pigeonpea (Cajanus cajan (L.) Millsp.).</title>
        <authorList>
            <person name="Bopape F.L."/>
            <person name="Hassen A.I."/>
            <person name="Swanevelder Z.H."/>
            <person name="Gwata E.T."/>
        </authorList>
    </citation>
    <scope>NUCLEOTIDE SEQUENCE [LARGE SCALE GENOMIC DNA]</scope>
    <source>
        <strain evidence="10 11">SARCC-755</strain>
    </source>
</reference>
<feature type="transmembrane region" description="Helical" evidence="8">
    <location>
        <begin position="105"/>
        <end position="130"/>
    </location>
</feature>
<dbReference type="Pfam" id="PF00528">
    <property type="entry name" value="BPD_transp_1"/>
    <property type="match status" value="1"/>
</dbReference>
<gene>
    <name evidence="10" type="ORF">FP026_13960</name>
</gene>
<comment type="caution">
    <text evidence="10">The sequence shown here is derived from an EMBL/GenBank/DDBJ whole genome shotgun (WGS) entry which is preliminary data.</text>
</comment>
<organism evidence="10 11">
    <name type="scientific">Rhizobium tropici</name>
    <dbReference type="NCBI Taxonomy" id="398"/>
    <lineage>
        <taxon>Bacteria</taxon>
        <taxon>Pseudomonadati</taxon>
        <taxon>Pseudomonadota</taxon>
        <taxon>Alphaproteobacteria</taxon>
        <taxon>Hyphomicrobiales</taxon>
        <taxon>Rhizobiaceae</taxon>
        <taxon>Rhizobium/Agrobacterium group</taxon>
        <taxon>Rhizobium</taxon>
    </lineage>
</organism>
<feature type="transmembrane region" description="Helical" evidence="8">
    <location>
        <begin position="191"/>
        <end position="213"/>
    </location>
</feature>
<feature type="transmembrane region" description="Helical" evidence="8">
    <location>
        <begin position="142"/>
        <end position="161"/>
    </location>
</feature>
<dbReference type="InterPro" id="IPR000515">
    <property type="entry name" value="MetI-like"/>
</dbReference>
<evidence type="ECO:0000313" key="11">
    <source>
        <dbReference type="Proteomes" id="UP000323608"/>
    </source>
</evidence>
<comment type="subcellular location">
    <subcellularLocation>
        <location evidence="1 8">Cell membrane</location>
        <topology evidence="1 8">Multi-pass membrane protein</topology>
    </subcellularLocation>
</comment>
<proteinExistence type="inferred from homology"/>
<evidence type="ECO:0000313" key="10">
    <source>
        <dbReference type="EMBL" id="KAA1179961.1"/>
    </source>
</evidence>
<dbReference type="InterPro" id="IPR035906">
    <property type="entry name" value="MetI-like_sf"/>
</dbReference>
<evidence type="ECO:0000256" key="3">
    <source>
        <dbReference type="ARBA" id="ARBA00022448"/>
    </source>
</evidence>
<comment type="similarity">
    <text evidence="2">Belongs to the binding-protein-dependent transport system permease family. CysTW subfamily.</text>
</comment>
<keyword evidence="5 8" id="KW-0812">Transmembrane</keyword>
<evidence type="ECO:0000256" key="6">
    <source>
        <dbReference type="ARBA" id="ARBA00022989"/>
    </source>
</evidence>